<dbReference type="AlphaFoldDB" id="C5FXS6"/>
<dbReference type="HOGENOM" id="CLU_943277_0_0_1"/>
<keyword evidence="3" id="KW-1185">Reference proteome</keyword>
<evidence type="ECO:0000313" key="3">
    <source>
        <dbReference type="Proteomes" id="UP000002035"/>
    </source>
</evidence>
<accession>C5FXS6</accession>
<dbReference type="STRING" id="554155.C5FXS6"/>
<feature type="compositionally biased region" description="Basic and acidic residues" evidence="1">
    <location>
        <begin position="251"/>
        <end position="266"/>
    </location>
</feature>
<reference evidence="3" key="1">
    <citation type="journal article" date="2012" name="MBio">
        <title>Comparative genome analysis of Trichophyton rubrum and related dermatophytes reveals candidate genes involved in infection.</title>
        <authorList>
            <person name="Martinez D.A."/>
            <person name="Oliver B.G."/>
            <person name="Graeser Y."/>
            <person name="Goldberg J.M."/>
            <person name="Li W."/>
            <person name="Martinez-Rossi N.M."/>
            <person name="Monod M."/>
            <person name="Shelest E."/>
            <person name="Barton R.C."/>
            <person name="Birch E."/>
            <person name="Brakhage A.A."/>
            <person name="Chen Z."/>
            <person name="Gurr S.J."/>
            <person name="Heiman D."/>
            <person name="Heitman J."/>
            <person name="Kosti I."/>
            <person name="Rossi A."/>
            <person name="Saif S."/>
            <person name="Samalova M."/>
            <person name="Saunders C.W."/>
            <person name="Shea T."/>
            <person name="Summerbell R.C."/>
            <person name="Xu J."/>
            <person name="Young S."/>
            <person name="Zeng Q."/>
            <person name="Birren B.W."/>
            <person name="Cuomo C.A."/>
            <person name="White T.C."/>
        </authorList>
    </citation>
    <scope>NUCLEOTIDE SEQUENCE [LARGE SCALE GENOMIC DNA]</scope>
    <source>
        <strain evidence="3">ATCC MYA-4605 / CBS 113480</strain>
    </source>
</reference>
<sequence length="295" mass="33170">MSSQDTKAKPDNQTNLDMEVDALVCQYQGIKTPSTIIHLSKTPGYRELFNHVFEHHICLIGSRSQDLEDARITVYDKALLILTNNGSSLSHFGAIELFKDEVLGIRKESDMGKLDALFSKNIALRAILGHVTGWRKDARFEIMASGAESKETAQQKAASDPLTPPSGASRRELDDRLTSMLKTFATAQFEHNSLSGIKNHAKYRAALFLSDSAENLLGHLRDHDPTHYMVPVLKQTFDMAQREIVEMDGAKKRSFDMYDKEPLDRPHSRRRPSTPAAKGSGSRRRRRGQADCYRP</sequence>
<dbReference type="GeneID" id="9226381"/>
<protein>
    <submittedName>
        <fullName evidence="2">Uncharacterized protein</fullName>
    </submittedName>
</protein>
<dbReference type="VEuPathDB" id="FungiDB:MCYG_07935"/>
<proteinExistence type="predicted"/>
<evidence type="ECO:0000256" key="1">
    <source>
        <dbReference type="SAM" id="MobiDB-lite"/>
    </source>
</evidence>
<dbReference type="OMA" id="QSYDDGQ"/>
<gene>
    <name evidence="2" type="ORF">MCYG_07935</name>
</gene>
<evidence type="ECO:0000313" key="2">
    <source>
        <dbReference type="EMBL" id="EEQ35116.1"/>
    </source>
</evidence>
<dbReference type="OrthoDB" id="5296805at2759"/>
<dbReference type="Proteomes" id="UP000002035">
    <property type="component" value="Unassembled WGS sequence"/>
</dbReference>
<dbReference type="eggNOG" id="ENOG502RFSA">
    <property type="taxonomic scope" value="Eukaryota"/>
</dbReference>
<feature type="region of interest" description="Disordered" evidence="1">
    <location>
        <begin position="149"/>
        <end position="170"/>
    </location>
</feature>
<dbReference type="RefSeq" id="XP_002844152.1">
    <property type="nucleotide sequence ID" value="XM_002844106.1"/>
</dbReference>
<organism evidence="2 3">
    <name type="scientific">Arthroderma otae (strain ATCC MYA-4605 / CBS 113480)</name>
    <name type="common">Microsporum canis</name>
    <dbReference type="NCBI Taxonomy" id="554155"/>
    <lineage>
        <taxon>Eukaryota</taxon>
        <taxon>Fungi</taxon>
        <taxon>Dikarya</taxon>
        <taxon>Ascomycota</taxon>
        <taxon>Pezizomycotina</taxon>
        <taxon>Eurotiomycetes</taxon>
        <taxon>Eurotiomycetidae</taxon>
        <taxon>Onygenales</taxon>
        <taxon>Arthrodermataceae</taxon>
        <taxon>Microsporum</taxon>
    </lineage>
</organism>
<name>C5FXS6_ARTOC</name>
<dbReference type="EMBL" id="DS995707">
    <property type="protein sequence ID" value="EEQ35116.1"/>
    <property type="molecule type" value="Genomic_DNA"/>
</dbReference>
<feature type="region of interest" description="Disordered" evidence="1">
    <location>
        <begin position="251"/>
        <end position="295"/>
    </location>
</feature>